<evidence type="ECO:0000256" key="1">
    <source>
        <dbReference type="ARBA" id="ARBA00022670"/>
    </source>
</evidence>
<evidence type="ECO:0000313" key="6">
    <source>
        <dbReference type="Proteomes" id="UP001164459"/>
    </source>
</evidence>
<reference evidence="5" key="1">
    <citation type="submission" date="2022-11" db="EMBL/GenBank/DDBJ databases">
        <title>Minimal conservation of predation-associated metabolite biosynthetic gene clusters underscores biosynthetic potential of Myxococcota including descriptions for ten novel species: Archangium lansinium sp. nov., Myxococcus landrumus sp. nov., Nannocystis bai.</title>
        <authorList>
            <person name="Ahearne A."/>
            <person name="Stevens C."/>
            <person name="Dowd S."/>
        </authorList>
    </citation>
    <scope>NUCLEOTIDE SEQUENCE</scope>
    <source>
        <strain evidence="5">Fl3</strain>
    </source>
</reference>
<gene>
    <name evidence="5" type="ORF">O0S08_32940</name>
</gene>
<dbReference type="GO" id="GO:0008233">
    <property type="term" value="F:peptidase activity"/>
    <property type="evidence" value="ECO:0007669"/>
    <property type="project" value="UniProtKB-KW"/>
</dbReference>
<evidence type="ECO:0000259" key="4">
    <source>
        <dbReference type="Pfam" id="PF03543"/>
    </source>
</evidence>
<dbReference type="SUPFAM" id="SSF54001">
    <property type="entry name" value="Cysteine proteinases"/>
    <property type="match status" value="1"/>
</dbReference>
<protein>
    <submittedName>
        <fullName evidence="5">YopT-type cysteine protease domain-containing protein</fullName>
    </submittedName>
</protein>
<evidence type="ECO:0000256" key="3">
    <source>
        <dbReference type="ARBA" id="ARBA00022807"/>
    </source>
</evidence>
<organism evidence="5 6">
    <name type="scientific">Nannocystis punicea</name>
    <dbReference type="NCBI Taxonomy" id="2995304"/>
    <lineage>
        <taxon>Bacteria</taxon>
        <taxon>Pseudomonadati</taxon>
        <taxon>Myxococcota</taxon>
        <taxon>Polyangia</taxon>
        <taxon>Nannocystales</taxon>
        <taxon>Nannocystaceae</taxon>
        <taxon>Nannocystis</taxon>
    </lineage>
</organism>
<sequence length="233" mass="26303">MKEVLYKQGTAEARAAVPVLKERYRLNLRQAYSQGKELKSIPWPFRPESTGMCQSLCFTWIRKRYAGTDPVSTHWWKTREYNTNQDAYKKVREEQRVSVGPREALDVMKQRDKKLRPLHMGGEQGHMASPPYPTAARWDLGRAQFAENVRISLTGGGPGPMCWAVGLSGGGGAHALALARRDDGFYCFDPNLGEYRFDSAENASEFMADLYRDVYAPRGLDATQIFPVRHGPA</sequence>
<keyword evidence="6" id="KW-1185">Reference proteome</keyword>
<proteinExistence type="predicted"/>
<evidence type="ECO:0000256" key="2">
    <source>
        <dbReference type="ARBA" id="ARBA00022801"/>
    </source>
</evidence>
<evidence type="ECO:0000313" key="5">
    <source>
        <dbReference type="EMBL" id="WAS91021.1"/>
    </source>
</evidence>
<dbReference type="RefSeq" id="WP_269033374.1">
    <property type="nucleotide sequence ID" value="NZ_CP114040.1"/>
</dbReference>
<dbReference type="InterPro" id="IPR038765">
    <property type="entry name" value="Papain-like_cys_pep_sf"/>
</dbReference>
<dbReference type="Gene3D" id="3.90.70.20">
    <property type="match status" value="1"/>
</dbReference>
<feature type="domain" description="Peptidase C58 YopT-type" evidence="4">
    <location>
        <begin position="23"/>
        <end position="213"/>
    </location>
</feature>
<dbReference type="Proteomes" id="UP001164459">
    <property type="component" value="Chromosome"/>
</dbReference>
<keyword evidence="1 5" id="KW-0645">Protease</keyword>
<accession>A0ABY7GVP8</accession>
<dbReference type="EMBL" id="CP114040">
    <property type="protein sequence ID" value="WAS91021.1"/>
    <property type="molecule type" value="Genomic_DNA"/>
</dbReference>
<dbReference type="InterPro" id="IPR006473">
    <property type="entry name" value="Peptidase_C58_Yopt"/>
</dbReference>
<keyword evidence="3" id="KW-0788">Thiol protease</keyword>
<dbReference type="GO" id="GO:0006508">
    <property type="term" value="P:proteolysis"/>
    <property type="evidence" value="ECO:0007669"/>
    <property type="project" value="UniProtKB-KW"/>
</dbReference>
<keyword evidence="2" id="KW-0378">Hydrolase</keyword>
<name>A0ABY7GVP8_9BACT</name>
<dbReference type="Pfam" id="PF03543">
    <property type="entry name" value="Peptidase_C58"/>
    <property type="match status" value="1"/>
</dbReference>